<feature type="transmembrane region" description="Helical" evidence="1">
    <location>
        <begin position="12"/>
        <end position="31"/>
    </location>
</feature>
<evidence type="ECO:0000313" key="3">
    <source>
        <dbReference type="Proteomes" id="UP000295668"/>
    </source>
</evidence>
<keyword evidence="1" id="KW-0812">Transmembrane</keyword>
<reference evidence="2 3" key="1">
    <citation type="submission" date="2019-02" db="EMBL/GenBank/DDBJ databases">
        <title>Pedobacter sp. nov., a novel speices isolated from soil of pinguins habitat in Antarcitica.</title>
        <authorList>
            <person name="He R.-H."/>
        </authorList>
    </citation>
    <scope>NUCLEOTIDE SEQUENCE [LARGE SCALE GENOMIC DNA]</scope>
    <source>
        <strain evidence="2 3">E01020</strain>
    </source>
</reference>
<proteinExistence type="predicted"/>
<dbReference type="AlphaFoldDB" id="A0A4R5MM95"/>
<feature type="transmembrane region" description="Helical" evidence="1">
    <location>
        <begin position="174"/>
        <end position="196"/>
    </location>
</feature>
<evidence type="ECO:0000256" key="1">
    <source>
        <dbReference type="SAM" id="Phobius"/>
    </source>
</evidence>
<comment type="caution">
    <text evidence="2">The sequence shown here is derived from an EMBL/GenBank/DDBJ whole genome shotgun (WGS) entry which is preliminary data.</text>
</comment>
<keyword evidence="1" id="KW-1133">Transmembrane helix</keyword>
<feature type="transmembrane region" description="Helical" evidence="1">
    <location>
        <begin position="208"/>
        <end position="232"/>
    </location>
</feature>
<dbReference type="EMBL" id="SJCY01000004">
    <property type="protein sequence ID" value="TDG36395.1"/>
    <property type="molecule type" value="Genomic_DNA"/>
</dbReference>
<dbReference type="RefSeq" id="WP_133262125.1">
    <property type="nucleotide sequence ID" value="NZ_SJCY01000004.1"/>
</dbReference>
<name>A0A4R5MM95_9SPHI</name>
<accession>A0A4R5MM95</accession>
<dbReference type="Proteomes" id="UP000295668">
    <property type="component" value="Unassembled WGS sequence"/>
</dbReference>
<evidence type="ECO:0000313" key="2">
    <source>
        <dbReference type="EMBL" id="TDG36395.1"/>
    </source>
</evidence>
<sequence length="237" mass="27899">MTSSTFKIKHLNFINLITFLIFFGVVIFKTVQKSKANIELVSTVTSVKKSTKYKINYISVQFKNNERIVIRDPYSFFDIEEYLSIKIGNSVRYSLFNDKVSAVTNLKNNNELDELYFVIQETDGFQFLVIVFLLSFNAWQMVKLDDFAGVVNVSETQLKRKIFIQKANDLTKKYVFITLAILSVIVFFIYQFFSYVKQNQLFFDNIYFYKYLIFLSGLLIPLPFMIVNYRLLKKVDS</sequence>
<keyword evidence="3" id="KW-1185">Reference proteome</keyword>
<protein>
    <submittedName>
        <fullName evidence="2">Uncharacterized protein</fullName>
    </submittedName>
</protein>
<organism evidence="2 3">
    <name type="scientific">Pedobacter changchengzhani</name>
    <dbReference type="NCBI Taxonomy" id="2529274"/>
    <lineage>
        <taxon>Bacteria</taxon>
        <taxon>Pseudomonadati</taxon>
        <taxon>Bacteroidota</taxon>
        <taxon>Sphingobacteriia</taxon>
        <taxon>Sphingobacteriales</taxon>
        <taxon>Sphingobacteriaceae</taxon>
        <taxon>Pedobacter</taxon>
    </lineage>
</organism>
<gene>
    <name evidence="2" type="ORF">EZJ43_07710</name>
</gene>
<keyword evidence="1" id="KW-0472">Membrane</keyword>